<dbReference type="GO" id="GO:0043565">
    <property type="term" value="F:sequence-specific DNA binding"/>
    <property type="evidence" value="ECO:0007669"/>
    <property type="project" value="InterPro"/>
</dbReference>
<evidence type="ECO:0000256" key="7">
    <source>
        <dbReference type="ARBA" id="ARBA00023163"/>
    </source>
</evidence>
<dbReference type="SUPFAM" id="SSF63748">
    <property type="entry name" value="Tudor/PWWP/MBT"/>
    <property type="match status" value="1"/>
</dbReference>
<dbReference type="GeneID" id="33567467"/>
<evidence type="ECO:0000256" key="6">
    <source>
        <dbReference type="ARBA" id="ARBA00023015"/>
    </source>
</evidence>
<feature type="domain" description="PHD-type" evidence="12">
    <location>
        <begin position="406"/>
        <end position="525"/>
    </location>
</feature>
<evidence type="ECO:0000256" key="9">
    <source>
        <dbReference type="PROSITE-ProRule" id="PRU00094"/>
    </source>
</evidence>
<keyword evidence="5" id="KW-0862">Zinc</keyword>
<evidence type="ECO:0000256" key="10">
    <source>
        <dbReference type="SAM" id="MobiDB-lite"/>
    </source>
</evidence>
<evidence type="ECO:0000313" key="13">
    <source>
        <dbReference type="EMBL" id="ORZ05316.1"/>
    </source>
</evidence>
<proteinExistence type="predicted"/>
<evidence type="ECO:0000259" key="12">
    <source>
        <dbReference type="PROSITE" id="PS51805"/>
    </source>
</evidence>
<gene>
    <name evidence="13" type="ORF">BCR41DRAFT_361883</name>
</gene>
<keyword evidence="8" id="KW-0539">Nucleus</keyword>
<dbReference type="RefSeq" id="XP_021877008.1">
    <property type="nucleotide sequence ID" value="XM_022025624.1"/>
</dbReference>
<keyword evidence="3" id="KW-0677">Repeat</keyword>
<dbReference type="GO" id="GO:0008270">
    <property type="term" value="F:zinc ion binding"/>
    <property type="evidence" value="ECO:0007669"/>
    <property type="project" value="UniProtKB-KW"/>
</dbReference>
<accession>A0A1Y2GA55</accession>
<dbReference type="GO" id="GO:0005634">
    <property type="term" value="C:nucleus"/>
    <property type="evidence" value="ECO:0007669"/>
    <property type="project" value="UniProtKB-SubCell"/>
</dbReference>
<dbReference type="InterPro" id="IPR000679">
    <property type="entry name" value="Znf_GATA"/>
</dbReference>
<dbReference type="InterPro" id="IPR019786">
    <property type="entry name" value="Zinc_finger_PHD-type_CS"/>
</dbReference>
<protein>
    <recommendedName>
        <fullName evidence="15">PHD-type domain-containing protein</fullName>
    </recommendedName>
</protein>
<dbReference type="PANTHER" id="PTHR45888:SF5">
    <property type="entry name" value="D4, ISOFORM A"/>
    <property type="match status" value="1"/>
</dbReference>
<dbReference type="CDD" id="cd15571">
    <property type="entry name" value="ePHD"/>
    <property type="match status" value="1"/>
</dbReference>
<dbReference type="PROSITE" id="PS50114">
    <property type="entry name" value="GATA_ZN_FINGER_2"/>
    <property type="match status" value="1"/>
</dbReference>
<dbReference type="CDD" id="cd20104">
    <property type="entry name" value="MBT_PHF20L1-like"/>
    <property type="match status" value="1"/>
</dbReference>
<dbReference type="InterPro" id="IPR029063">
    <property type="entry name" value="SAM-dependent_MTases_sf"/>
</dbReference>
<dbReference type="InterPro" id="IPR001965">
    <property type="entry name" value="Znf_PHD"/>
</dbReference>
<dbReference type="STRING" id="64571.A0A1Y2GA55"/>
<evidence type="ECO:0000313" key="14">
    <source>
        <dbReference type="Proteomes" id="UP000193648"/>
    </source>
</evidence>
<reference evidence="13 14" key="1">
    <citation type="submission" date="2016-07" db="EMBL/GenBank/DDBJ databases">
        <title>Pervasive Adenine N6-methylation of Active Genes in Fungi.</title>
        <authorList>
            <consortium name="DOE Joint Genome Institute"/>
            <person name="Mondo S.J."/>
            <person name="Dannebaum R.O."/>
            <person name="Kuo R.C."/>
            <person name="Labutti K."/>
            <person name="Haridas S."/>
            <person name="Kuo A."/>
            <person name="Salamov A."/>
            <person name="Ahrendt S.R."/>
            <person name="Lipzen A."/>
            <person name="Sullivan W."/>
            <person name="Andreopoulos W.B."/>
            <person name="Clum A."/>
            <person name="Lindquist E."/>
            <person name="Daum C."/>
            <person name="Ramamoorthy G.K."/>
            <person name="Gryganskyi A."/>
            <person name="Culley D."/>
            <person name="Magnuson J.K."/>
            <person name="James T.Y."/>
            <person name="O'Malley M.A."/>
            <person name="Stajich J.E."/>
            <person name="Spatafora J.W."/>
            <person name="Visel A."/>
            <person name="Grigoriev I.V."/>
        </authorList>
    </citation>
    <scope>NUCLEOTIDE SEQUENCE [LARGE SCALE GENOMIC DNA]</scope>
    <source>
        <strain evidence="13 14">NRRL 3116</strain>
    </source>
</reference>
<keyword evidence="2" id="KW-0479">Metal-binding</keyword>
<dbReference type="PANTHER" id="PTHR45888">
    <property type="entry name" value="HL01030P-RELATED"/>
    <property type="match status" value="1"/>
</dbReference>
<evidence type="ECO:0000259" key="11">
    <source>
        <dbReference type="PROSITE" id="PS50114"/>
    </source>
</evidence>
<dbReference type="OrthoDB" id="161570at2759"/>
<evidence type="ECO:0000256" key="5">
    <source>
        <dbReference type="ARBA" id="ARBA00022833"/>
    </source>
</evidence>
<dbReference type="SMART" id="SM00249">
    <property type="entry name" value="PHD"/>
    <property type="match status" value="1"/>
</dbReference>
<dbReference type="EMBL" id="MCFF01000051">
    <property type="protein sequence ID" value="ORZ05316.1"/>
    <property type="molecule type" value="Genomic_DNA"/>
</dbReference>
<dbReference type="InterPro" id="IPR034732">
    <property type="entry name" value="EPHD"/>
</dbReference>
<evidence type="ECO:0000256" key="8">
    <source>
        <dbReference type="ARBA" id="ARBA00023242"/>
    </source>
</evidence>
<dbReference type="PROSITE" id="PS51805">
    <property type="entry name" value="EPHD"/>
    <property type="match status" value="1"/>
</dbReference>
<dbReference type="Proteomes" id="UP000193648">
    <property type="component" value="Unassembled WGS sequence"/>
</dbReference>
<sequence>MRNMSSTPLFLFERQIVYNEADRSNALNNKYEVRKKKLERALSMRKFAKQRRFVPLSTRILGVSNASNVLGITFNEAGHIETATTGKNHGAVKAQQKATKKRKGSRFPKVISDPNLSDDENSTDKRKIFQTLRSLTRTKKRKRLLAEDHISFLRRKMVPGTRIRARDRQMDWLTGIIRDVRNSRVLVHYEGYQEFFNEWIDINSERLRYDPSLEQNQPAQTDQGTIEPTKLNTKLNKVKESPGCLISSNQKEEGMSGQHSASSDPKGEATMSSLSSEPSVIQVHCVQCQVKISQFRIYCMYCEVEAKMPDTTRKPFNLCLWCFSNAFPETHDHPRSSFATKVIVGPRGVHPVKGGIITRFEQDFLDLEFNEADLPNPLAASATHTGGSIGLESNQSLVYIDQWRGRKVCAFCNDDGVSRSHFIGPYPFLLASTNRYGITKKKRFWAHDICARHSPEVIQGKDGSWYNVSVAMRRGRTVRCSACREKGATIGCFDPKCGKSFHVPCTGKPMSHFEDGVIFWCSQHEKDILRRDAYDETFSCDKCAKILGVNPWKTCVKCSDDYFQTYDLCQECFSADNVCHEHPKEDFRTTSLEIMYNEQVERESAQVLEQDEMTATKKKTTSYKPKMKSISRMVCSYCWSPTSNKWRKGYNGVLMCEDCFLAGPLNEVPMQPPLCIEGSSGIPTSTLSISVSSASETSHRGVGTYATSAEDYSHSPYLTRTAVSAERFDHSSSQAVYLDSYGPAENQLYSLPIDTTYYDIPGRAPRWATHSGTDYHGTWLPQTVRRAVTKYTRPNEKILSNFLGRGTDAIECFLLGRCCTAVDINPAAITLSIRNCSFAIPPNGTFRAEHRPTILQGDSRKLVGPLFENESFDHVLSHPPYKDCVAYSTHIDGDLSRYGNALEFQREMTSVIRETYRLLKMGRRCTLGIGDNREHCFYIPVSFQLIREYINEGFELEELIVKRQRYCAMFGLGTYLCVQFDFLCFTHEFIATLRKVPKEEVDTMILEPDYTLLGNVNIKSIDRAIPSCPIERKSVVMGSVWTFKPTKEFDFPTLCVSRMVERFGKNDANWKEFKLEFKMNNAEETPIELWTEQTVEHLPPKEEEMVSYERDRLNQIQENNRMLLALGLITELSETSDDVGHQIKIAKDAPCYPPPAETALHLIAHIPGPSLKSHEVSTYRTTIMHLAMNALANLPISGVFIVGTQDIRTEKGKLIPLGMLILEDIIRVVGEDCLKLKELVEAVPDGYQKDRRKITCLDDYKEEVCTPDDEIPSEHLPIVHACYLVFTKVKHKVILE</sequence>
<evidence type="ECO:0000256" key="4">
    <source>
        <dbReference type="ARBA" id="ARBA00022771"/>
    </source>
</evidence>
<organism evidence="13 14">
    <name type="scientific">Lobosporangium transversale</name>
    <dbReference type="NCBI Taxonomy" id="64571"/>
    <lineage>
        <taxon>Eukaryota</taxon>
        <taxon>Fungi</taxon>
        <taxon>Fungi incertae sedis</taxon>
        <taxon>Mucoromycota</taxon>
        <taxon>Mortierellomycotina</taxon>
        <taxon>Mortierellomycetes</taxon>
        <taxon>Mortierellales</taxon>
        <taxon>Mortierellaceae</taxon>
        <taxon>Lobosporangium</taxon>
    </lineage>
</organism>
<feature type="region of interest" description="Disordered" evidence="10">
    <location>
        <begin position="247"/>
        <end position="273"/>
    </location>
</feature>
<evidence type="ECO:0000256" key="3">
    <source>
        <dbReference type="ARBA" id="ARBA00022737"/>
    </source>
</evidence>
<dbReference type="Gene3D" id="3.30.40.10">
    <property type="entry name" value="Zinc/RING finger domain, C3HC4 (zinc finger)"/>
    <property type="match status" value="1"/>
</dbReference>
<evidence type="ECO:0008006" key="15">
    <source>
        <dbReference type="Google" id="ProtNLM"/>
    </source>
</evidence>
<evidence type="ECO:0000256" key="1">
    <source>
        <dbReference type="ARBA" id="ARBA00004123"/>
    </source>
</evidence>
<comment type="subcellular location">
    <subcellularLocation>
        <location evidence="1">Nucleus</location>
    </subcellularLocation>
</comment>
<keyword evidence="14" id="KW-1185">Reference proteome</keyword>
<dbReference type="CDD" id="cd02440">
    <property type="entry name" value="AdoMet_MTases"/>
    <property type="match status" value="1"/>
</dbReference>
<dbReference type="InterPro" id="IPR013083">
    <property type="entry name" value="Znf_RING/FYVE/PHD"/>
</dbReference>
<feature type="region of interest" description="Disordered" evidence="10">
    <location>
        <begin position="85"/>
        <end position="122"/>
    </location>
</feature>
<dbReference type="SUPFAM" id="SSF53335">
    <property type="entry name" value="S-adenosyl-L-methionine-dependent methyltransferases"/>
    <property type="match status" value="1"/>
</dbReference>
<feature type="domain" description="GATA-type" evidence="11">
    <location>
        <begin position="635"/>
        <end position="668"/>
    </location>
</feature>
<keyword evidence="6" id="KW-0805">Transcription regulation</keyword>
<evidence type="ECO:0000256" key="2">
    <source>
        <dbReference type="ARBA" id="ARBA00022723"/>
    </source>
</evidence>
<dbReference type="Gene3D" id="3.40.50.150">
    <property type="entry name" value="Vaccinia Virus protein VP39"/>
    <property type="match status" value="2"/>
</dbReference>
<dbReference type="InParanoid" id="A0A1Y2GA55"/>
<name>A0A1Y2GA55_9FUNG</name>
<dbReference type="PROSITE" id="PS01359">
    <property type="entry name" value="ZF_PHD_1"/>
    <property type="match status" value="1"/>
</dbReference>
<comment type="caution">
    <text evidence="13">The sequence shown here is derived from an EMBL/GenBank/DDBJ whole genome shotgun (WGS) entry which is preliminary data.</text>
</comment>
<dbReference type="Pfam" id="PF13771">
    <property type="entry name" value="zf-HC5HC2H"/>
    <property type="match status" value="1"/>
</dbReference>
<keyword evidence="7" id="KW-0804">Transcription</keyword>
<dbReference type="Gene3D" id="2.30.30.140">
    <property type="match status" value="1"/>
</dbReference>
<dbReference type="GO" id="GO:0006355">
    <property type="term" value="P:regulation of DNA-templated transcription"/>
    <property type="evidence" value="ECO:0007669"/>
    <property type="project" value="InterPro"/>
</dbReference>
<keyword evidence="4 9" id="KW-0863">Zinc-finger</keyword>